<dbReference type="InterPro" id="IPR025875">
    <property type="entry name" value="Leu-rich_rpt_4"/>
</dbReference>
<protein>
    <submittedName>
        <fullName evidence="9">Glycoprotein Ib platelet subunit alpha</fullName>
    </submittedName>
</protein>
<dbReference type="PANTHER" id="PTHR24366:SF158">
    <property type="entry name" value="PLATELET GLYCOPROTEIN IB ALPHA CHAIN-LIKE-RELATED"/>
    <property type="match status" value="1"/>
</dbReference>
<dbReference type="PANTHER" id="PTHR24366">
    <property type="entry name" value="IG(IMMUNOGLOBULIN) AND LRR(LEUCINE RICH REPEAT) DOMAINS"/>
    <property type="match status" value="1"/>
</dbReference>
<feature type="domain" description="LRRNT" evidence="7">
    <location>
        <begin position="19"/>
        <end position="51"/>
    </location>
</feature>
<dbReference type="InterPro" id="IPR000483">
    <property type="entry name" value="Cys-rich_flank_reg_C"/>
</dbReference>
<keyword evidence="2 6" id="KW-0732">Signal</keyword>
<dbReference type="EMBL" id="JABWUV010000017">
    <property type="protein sequence ID" value="KAF6295729.1"/>
    <property type="molecule type" value="Genomic_DNA"/>
</dbReference>
<evidence type="ECO:0000256" key="1">
    <source>
        <dbReference type="ARBA" id="ARBA00022614"/>
    </source>
</evidence>
<dbReference type="AlphaFoldDB" id="A0A7J7T4W1"/>
<keyword evidence="10" id="KW-1185">Reference proteome</keyword>
<feature type="transmembrane region" description="Helical" evidence="5">
    <location>
        <begin position="595"/>
        <end position="620"/>
    </location>
</feature>
<organism evidence="9 10">
    <name type="scientific">Myotis myotis</name>
    <name type="common">Greater mouse-eared bat</name>
    <name type="synonym">Vespertilio myotis</name>
    <dbReference type="NCBI Taxonomy" id="51298"/>
    <lineage>
        <taxon>Eukaryota</taxon>
        <taxon>Metazoa</taxon>
        <taxon>Chordata</taxon>
        <taxon>Craniata</taxon>
        <taxon>Vertebrata</taxon>
        <taxon>Euteleostomi</taxon>
        <taxon>Mammalia</taxon>
        <taxon>Eutheria</taxon>
        <taxon>Laurasiatheria</taxon>
        <taxon>Chiroptera</taxon>
        <taxon>Yangochiroptera</taxon>
        <taxon>Vespertilionidae</taxon>
        <taxon>Myotis</taxon>
    </lineage>
</organism>
<reference evidence="9 10" key="1">
    <citation type="journal article" date="2020" name="Nature">
        <title>Six reference-quality genomes reveal evolution of bat adaptations.</title>
        <authorList>
            <person name="Jebb D."/>
            <person name="Huang Z."/>
            <person name="Pippel M."/>
            <person name="Hughes G.M."/>
            <person name="Lavrichenko K."/>
            <person name="Devanna P."/>
            <person name="Winkler S."/>
            <person name="Jermiin L.S."/>
            <person name="Skirmuntt E.C."/>
            <person name="Katzourakis A."/>
            <person name="Burkitt-Gray L."/>
            <person name="Ray D.A."/>
            <person name="Sullivan K.A.M."/>
            <person name="Roscito J.G."/>
            <person name="Kirilenko B.M."/>
            <person name="Davalos L.M."/>
            <person name="Corthals A.P."/>
            <person name="Power M.L."/>
            <person name="Jones G."/>
            <person name="Ransome R.D."/>
            <person name="Dechmann D.K.N."/>
            <person name="Locatelli A.G."/>
            <person name="Puechmaille S.J."/>
            <person name="Fedrigo O."/>
            <person name="Jarvis E.D."/>
            <person name="Hiller M."/>
            <person name="Vernes S.C."/>
            <person name="Myers E.W."/>
            <person name="Teeling E.C."/>
        </authorList>
    </citation>
    <scope>NUCLEOTIDE SEQUENCE [LARGE SCALE GENOMIC DNA]</scope>
    <source>
        <strain evidence="9">MMyoMyo1</strain>
        <tissue evidence="9">Flight muscle</tissue>
    </source>
</reference>
<evidence type="ECO:0000313" key="10">
    <source>
        <dbReference type="Proteomes" id="UP000527355"/>
    </source>
</evidence>
<evidence type="ECO:0000259" key="8">
    <source>
        <dbReference type="SMART" id="SM00082"/>
    </source>
</evidence>
<dbReference type="Pfam" id="PF13855">
    <property type="entry name" value="LRR_8"/>
    <property type="match status" value="1"/>
</dbReference>
<dbReference type="GO" id="GO:0005886">
    <property type="term" value="C:plasma membrane"/>
    <property type="evidence" value="ECO:0007669"/>
    <property type="project" value="TreeGrafter"/>
</dbReference>
<dbReference type="SMART" id="SM00369">
    <property type="entry name" value="LRR_TYP"/>
    <property type="match status" value="5"/>
</dbReference>
<dbReference type="SMART" id="SM00364">
    <property type="entry name" value="LRR_BAC"/>
    <property type="match status" value="5"/>
</dbReference>
<keyword evidence="5" id="KW-0812">Transmembrane</keyword>
<dbReference type="InterPro" id="IPR000372">
    <property type="entry name" value="LRRNT"/>
</dbReference>
<feature type="signal peptide" evidence="6">
    <location>
        <begin position="1"/>
        <end position="16"/>
    </location>
</feature>
<gene>
    <name evidence="9" type="ORF">mMyoMyo1_005836</name>
</gene>
<dbReference type="VEuPathDB" id="HostDB:GeneID_118672445"/>
<keyword evidence="5" id="KW-0472">Membrane</keyword>
<dbReference type="InterPro" id="IPR003591">
    <property type="entry name" value="Leu-rich_rpt_typical-subtyp"/>
</dbReference>
<keyword evidence="3" id="KW-0677">Repeat</keyword>
<keyword evidence="1" id="KW-0433">Leucine-rich repeat</keyword>
<feature type="compositionally biased region" description="Polar residues" evidence="4">
    <location>
        <begin position="346"/>
        <end position="361"/>
    </location>
</feature>
<dbReference type="Proteomes" id="UP000527355">
    <property type="component" value="Unassembled WGS sequence"/>
</dbReference>
<dbReference type="PROSITE" id="PS51450">
    <property type="entry name" value="LRR"/>
    <property type="match status" value="1"/>
</dbReference>
<name>A0A7J7T4W1_MYOMY</name>
<keyword evidence="5" id="KW-1133">Transmembrane helix</keyword>
<feature type="region of interest" description="Disordered" evidence="4">
    <location>
        <begin position="321"/>
        <end position="551"/>
    </location>
</feature>
<dbReference type="GO" id="GO:0007616">
    <property type="term" value="P:long-term memory"/>
    <property type="evidence" value="ECO:0007669"/>
    <property type="project" value="TreeGrafter"/>
</dbReference>
<evidence type="ECO:0000313" key="9">
    <source>
        <dbReference type="EMBL" id="KAF6295729.1"/>
    </source>
</evidence>
<dbReference type="InterPro" id="IPR032675">
    <property type="entry name" value="LRR_dom_sf"/>
</dbReference>
<evidence type="ECO:0000256" key="3">
    <source>
        <dbReference type="ARBA" id="ARBA00022737"/>
    </source>
</evidence>
<dbReference type="OrthoDB" id="676979at2759"/>
<evidence type="ECO:0000256" key="5">
    <source>
        <dbReference type="SAM" id="Phobius"/>
    </source>
</evidence>
<evidence type="ECO:0000256" key="2">
    <source>
        <dbReference type="ARBA" id="ARBA00022729"/>
    </source>
</evidence>
<dbReference type="InterPro" id="IPR001611">
    <property type="entry name" value="Leu-rich_rpt"/>
</dbReference>
<feature type="compositionally biased region" description="Low complexity" evidence="4">
    <location>
        <begin position="362"/>
        <end position="551"/>
    </location>
</feature>
<dbReference type="Gene3D" id="3.80.10.10">
    <property type="entry name" value="Ribonuclease Inhibitor"/>
    <property type="match status" value="1"/>
</dbReference>
<dbReference type="SMART" id="SM00082">
    <property type="entry name" value="LRRCT"/>
    <property type="match status" value="1"/>
</dbReference>
<dbReference type="Pfam" id="PF12799">
    <property type="entry name" value="LRR_4"/>
    <property type="match status" value="1"/>
</dbReference>
<evidence type="ECO:0000256" key="4">
    <source>
        <dbReference type="SAM" id="MobiDB-lite"/>
    </source>
</evidence>
<feature type="chain" id="PRO_5029916286" evidence="6">
    <location>
        <begin position="17"/>
        <end position="716"/>
    </location>
</feature>
<evidence type="ECO:0000259" key="7">
    <source>
        <dbReference type="SMART" id="SM00013"/>
    </source>
</evidence>
<comment type="caution">
    <text evidence="9">The sequence shown here is derived from an EMBL/GenBank/DDBJ whole genome shotgun (WGS) entry which is preliminary data.</text>
</comment>
<dbReference type="SUPFAM" id="SSF52058">
    <property type="entry name" value="L domain-like"/>
    <property type="match status" value="1"/>
</dbReference>
<evidence type="ECO:0000256" key="6">
    <source>
        <dbReference type="SAM" id="SignalP"/>
    </source>
</evidence>
<dbReference type="PRINTS" id="PR01217">
    <property type="entry name" value="PRICHEXTENSN"/>
</dbReference>
<dbReference type="SMART" id="SM00013">
    <property type="entry name" value="LRRNT"/>
    <property type="match status" value="1"/>
</dbReference>
<proteinExistence type="predicted"/>
<feature type="domain" description="LRRCT" evidence="8">
    <location>
        <begin position="221"/>
        <end position="280"/>
    </location>
</feature>
<sequence>MPLLLLLLLLPSLSHPFPTCEVARVATQVEVNCDNQGLKAMPSDLPAETTILRLGENPLRTFSMVSLVPLTRLTQLHLGDSQLTELQADVELPLLETLEIPNNQLKSLPSLGQTLPALTTLDVSFNQLTSLSPGALDGLSHLHELSLRGNRLKSLPPRLLASTPQLKKLNLAENRLTELPLELLDGLEELDTLYLQGNWLRTIPEGFFGERLLPFAFLHNNPWFCDCSIRYFSRWLRDNADSVYLWKEGEENKAMTPNVESVRCVNMATPVSDYIGKDCGPLKSVDGLDYDVYDEGATSEKVPTTRTVIASTKAHTTHWGLRYSESTASPDSQMPYLPPTRESTKKQTTFPTTLESITFSRTPKPTTETTKTSTTPEPTTAPTTPEPTTAPTTPEPTTAPTTPEPTTVPTTPEPSTAPTTPEPTTAPTTPEPTTAPTTPEPTTAPTTPEPTTAPTSPEPTTVPTTPEPTTVPTTPEPTTVPTTPEPTTAPTTPEPTTAPTTPEATTLTTPKPITTPSTPETTTPTTSEPITSEPSTLQTTSELTTEPTSLSPLKSTTIISDFFDPEKVRGLAQGNVDSSRNDPFLNPDFCCLLPLGFYILGLLWLLFASVVLILLLIWVWHMKAQALDFGQPVALTTAKHTTHLELQRGRQVAVPRAWLLFLQGSLPTFRSRLFLWIRPNGRVGPLVAGRRPSALSLGRGEDLLGTVGIRYSGHSL</sequence>
<accession>A0A7J7T4W1</accession>